<dbReference type="InterPro" id="IPR000719">
    <property type="entry name" value="Prot_kinase_dom"/>
</dbReference>
<dbReference type="InterPro" id="IPR001245">
    <property type="entry name" value="Ser-Thr/Tyr_kinase_cat_dom"/>
</dbReference>
<comment type="caution">
    <text evidence="5">The sequence shown here is derived from an EMBL/GenBank/DDBJ whole genome shotgun (WGS) entry which is preliminary data.</text>
</comment>
<dbReference type="SMART" id="SM00369">
    <property type="entry name" value="LRR_TYP"/>
    <property type="match status" value="4"/>
</dbReference>
<evidence type="ECO:0000256" key="3">
    <source>
        <dbReference type="PROSITE-ProRule" id="PRU10141"/>
    </source>
</evidence>
<evidence type="ECO:0000256" key="1">
    <source>
        <dbReference type="ARBA" id="ARBA00022614"/>
    </source>
</evidence>
<sequence length="438" mass="47991">MNTLEQLRTGQLLGTKHLKLACGLSEFPPEIFELEDTLEVLDLSGNALSRLPEDLHRLKRLRILFCSGNRFTELPAVLGACAALEMVGFKSNQICRVPAEAIPPQLRWLILTDNQIETLPATLGQCMRLQKLALAGNRLRTLPASMAACTGLELLRISANRFNELPGWLLTLPRLSWLAFGGNPMNLAAERQALEQSPLPTIAWPRIRLGQQLGEGASGFIYRAQLGEPQAGEALALKLFKGEVTSDGLPSSEMAAAVQAGSHPHLIPVQARLVEHPKQAMGLLMRLVDNDFQSLAGPPSLQSCTRDVYDAERRFELPALLRLASGIASAARHLHSRGLLHGDLYGHNILHNGQGKALLGDFGAATFFERGDRELAQALQAIEVRAFAYLLEELLERCLSDATMLAPLQVLLRACLAEQAAQRPSFAQIVQQLERLRA</sequence>
<dbReference type="EMBL" id="JACHLP010000001">
    <property type="protein sequence ID" value="MBB4842322.1"/>
    <property type="molecule type" value="Genomic_DNA"/>
</dbReference>
<dbReference type="Pfam" id="PF13855">
    <property type="entry name" value="LRR_8"/>
    <property type="match status" value="1"/>
</dbReference>
<evidence type="ECO:0000313" key="6">
    <source>
        <dbReference type="Proteomes" id="UP000562027"/>
    </source>
</evidence>
<dbReference type="Gene3D" id="3.80.10.10">
    <property type="entry name" value="Ribonuclease Inhibitor"/>
    <property type="match status" value="2"/>
</dbReference>
<feature type="binding site" evidence="3">
    <location>
        <position position="238"/>
    </location>
    <ligand>
        <name>ATP</name>
        <dbReference type="ChEBI" id="CHEBI:30616"/>
    </ligand>
</feature>
<dbReference type="PANTHER" id="PTHR48051:SF1">
    <property type="entry name" value="RAS SUPPRESSOR PROTEIN 1"/>
    <property type="match status" value="1"/>
</dbReference>
<dbReference type="InterPro" id="IPR011009">
    <property type="entry name" value="Kinase-like_dom_sf"/>
</dbReference>
<evidence type="ECO:0000313" key="5">
    <source>
        <dbReference type="EMBL" id="MBB4842322.1"/>
    </source>
</evidence>
<dbReference type="SUPFAM" id="SSF52058">
    <property type="entry name" value="L domain-like"/>
    <property type="match status" value="1"/>
</dbReference>
<dbReference type="RefSeq" id="WP_184296418.1">
    <property type="nucleotide sequence ID" value="NZ_JACHLP010000001.1"/>
</dbReference>
<dbReference type="GO" id="GO:0005737">
    <property type="term" value="C:cytoplasm"/>
    <property type="evidence" value="ECO:0007669"/>
    <property type="project" value="TreeGrafter"/>
</dbReference>
<dbReference type="SUPFAM" id="SSF56112">
    <property type="entry name" value="Protein kinase-like (PK-like)"/>
    <property type="match status" value="1"/>
</dbReference>
<dbReference type="PROSITE" id="PS51450">
    <property type="entry name" value="LRR"/>
    <property type="match status" value="1"/>
</dbReference>
<accession>A0A840L6K7</accession>
<keyword evidence="6" id="KW-1185">Reference proteome</keyword>
<dbReference type="SMART" id="SM00364">
    <property type="entry name" value="LRR_BAC"/>
    <property type="match status" value="4"/>
</dbReference>
<dbReference type="AlphaFoldDB" id="A0A840L6K7"/>
<keyword evidence="3" id="KW-0067">ATP-binding</keyword>
<reference evidence="5 6" key="1">
    <citation type="submission" date="2020-08" db="EMBL/GenBank/DDBJ databases">
        <title>Functional genomics of gut bacteria from endangered species of beetles.</title>
        <authorList>
            <person name="Carlos-Shanley C."/>
        </authorList>
    </citation>
    <scope>NUCLEOTIDE SEQUENCE [LARGE SCALE GENOMIC DNA]</scope>
    <source>
        <strain evidence="5 6">S00239</strain>
    </source>
</reference>
<dbReference type="InterPro" id="IPR025875">
    <property type="entry name" value="Leu-rich_rpt_4"/>
</dbReference>
<evidence type="ECO:0000256" key="2">
    <source>
        <dbReference type="ARBA" id="ARBA00022737"/>
    </source>
</evidence>
<dbReference type="Proteomes" id="UP000562027">
    <property type="component" value="Unassembled WGS sequence"/>
</dbReference>
<feature type="domain" description="Protein kinase" evidence="4">
    <location>
        <begin position="207"/>
        <end position="438"/>
    </location>
</feature>
<dbReference type="Pfam" id="PF12799">
    <property type="entry name" value="LRR_4"/>
    <property type="match status" value="1"/>
</dbReference>
<dbReference type="InterPro" id="IPR032675">
    <property type="entry name" value="LRR_dom_sf"/>
</dbReference>
<protein>
    <recommendedName>
        <fullName evidence="4">Protein kinase domain-containing protein</fullName>
    </recommendedName>
</protein>
<dbReference type="GO" id="GO:0005524">
    <property type="term" value="F:ATP binding"/>
    <property type="evidence" value="ECO:0007669"/>
    <property type="project" value="UniProtKB-UniRule"/>
</dbReference>
<keyword evidence="1" id="KW-0433">Leucine-rich repeat</keyword>
<name>A0A840L6K7_9BURK</name>
<keyword evidence="3" id="KW-0547">Nucleotide-binding</keyword>
<dbReference type="Gene3D" id="1.10.510.10">
    <property type="entry name" value="Transferase(Phosphotransferase) domain 1"/>
    <property type="match status" value="1"/>
</dbReference>
<dbReference type="InterPro" id="IPR001611">
    <property type="entry name" value="Leu-rich_rpt"/>
</dbReference>
<dbReference type="InterPro" id="IPR017441">
    <property type="entry name" value="Protein_kinase_ATP_BS"/>
</dbReference>
<proteinExistence type="predicted"/>
<dbReference type="GO" id="GO:0004672">
    <property type="term" value="F:protein kinase activity"/>
    <property type="evidence" value="ECO:0007669"/>
    <property type="project" value="InterPro"/>
</dbReference>
<keyword evidence="2" id="KW-0677">Repeat</keyword>
<dbReference type="PROSITE" id="PS00107">
    <property type="entry name" value="PROTEIN_KINASE_ATP"/>
    <property type="match status" value="1"/>
</dbReference>
<dbReference type="InterPro" id="IPR003591">
    <property type="entry name" value="Leu-rich_rpt_typical-subtyp"/>
</dbReference>
<dbReference type="Pfam" id="PF07714">
    <property type="entry name" value="PK_Tyr_Ser-Thr"/>
    <property type="match status" value="1"/>
</dbReference>
<dbReference type="PANTHER" id="PTHR48051">
    <property type="match status" value="1"/>
</dbReference>
<evidence type="ECO:0000259" key="4">
    <source>
        <dbReference type="PROSITE" id="PS50011"/>
    </source>
</evidence>
<dbReference type="PROSITE" id="PS50011">
    <property type="entry name" value="PROTEIN_KINASE_DOM"/>
    <property type="match status" value="1"/>
</dbReference>
<organism evidence="5 6">
    <name type="scientific">Roseateles oligotrophus</name>
    <dbReference type="NCBI Taxonomy" id="1769250"/>
    <lineage>
        <taxon>Bacteria</taxon>
        <taxon>Pseudomonadati</taxon>
        <taxon>Pseudomonadota</taxon>
        <taxon>Betaproteobacteria</taxon>
        <taxon>Burkholderiales</taxon>
        <taxon>Sphaerotilaceae</taxon>
        <taxon>Roseateles</taxon>
    </lineage>
</organism>
<dbReference type="InterPro" id="IPR050216">
    <property type="entry name" value="LRR_domain-containing"/>
</dbReference>
<gene>
    <name evidence="5" type="ORF">HNP55_000817</name>
</gene>